<reference evidence="12" key="1">
    <citation type="submission" date="2025-08" db="UniProtKB">
        <authorList>
            <consortium name="Ensembl"/>
        </authorList>
    </citation>
    <scope>IDENTIFICATION</scope>
</reference>
<evidence type="ECO:0000256" key="2">
    <source>
        <dbReference type="ARBA" id="ARBA00022723"/>
    </source>
</evidence>
<organism evidence="12 13">
    <name type="scientific">Neogobius melanostomus</name>
    <name type="common">round goby</name>
    <dbReference type="NCBI Taxonomy" id="47308"/>
    <lineage>
        <taxon>Eukaryota</taxon>
        <taxon>Metazoa</taxon>
        <taxon>Chordata</taxon>
        <taxon>Craniata</taxon>
        <taxon>Vertebrata</taxon>
        <taxon>Euteleostomi</taxon>
        <taxon>Actinopterygii</taxon>
        <taxon>Neopterygii</taxon>
        <taxon>Teleostei</taxon>
        <taxon>Neoteleostei</taxon>
        <taxon>Acanthomorphata</taxon>
        <taxon>Gobiaria</taxon>
        <taxon>Gobiiformes</taxon>
        <taxon>Gobioidei</taxon>
        <taxon>Gobiidae</taxon>
        <taxon>Benthophilinae</taxon>
        <taxon>Neogobiini</taxon>
        <taxon>Neogobius</taxon>
    </lineage>
</organism>
<keyword evidence="1" id="KW-0399">Innate immunity</keyword>
<evidence type="ECO:0000256" key="7">
    <source>
        <dbReference type="SAM" id="Coils"/>
    </source>
</evidence>
<dbReference type="InterPro" id="IPR001841">
    <property type="entry name" value="Znf_RING"/>
</dbReference>
<proteinExistence type="predicted"/>
<dbReference type="SUPFAM" id="SSF57845">
    <property type="entry name" value="B-box zinc-binding domain"/>
    <property type="match status" value="1"/>
</dbReference>
<dbReference type="InterPro" id="IPR043136">
    <property type="entry name" value="B30.2/SPRY_sf"/>
</dbReference>
<dbReference type="PANTHER" id="PTHR25465:SF35">
    <property type="entry name" value="E3 UBIQUITIN_ISG15 LIGASE TRIM25-RELATED"/>
    <property type="match status" value="1"/>
</dbReference>
<keyword evidence="3 6" id="KW-0863">Zinc-finger</keyword>
<dbReference type="Proteomes" id="UP000694523">
    <property type="component" value="Unplaced"/>
</dbReference>
<dbReference type="Gene3D" id="3.30.160.60">
    <property type="entry name" value="Classic Zinc Finger"/>
    <property type="match status" value="1"/>
</dbReference>
<dbReference type="InterPro" id="IPR006574">
    <property type="entry name" value="PRY"/>
</dbReference>
<dbReference type="InterPro" id="IPR058030">
    <property type="entry name" value="TRIM8/14/16/25/29/45/65_CC"/>
</dbReference>
<dbReference type="Pfam" id="PF25600">
    <property type="entry name" value="TRIM_CC"/>
    <property type="match status" value="1"/>
</dbReference>
<dbReference type="Pfam" id="PF00622">
    <property type="entry name" value="SPRY"/>
    <property type="match status" value="1"/>
</dbReference>
<dbReference type="GO" id="GO:0045087">
    <property type="term" value="P:innate immune response"/>
    <property type="evidence" value="ECO:0007669"/>
    <property type="project" value="UniProtKB-KW"/>
</dbReference>
<dbReference type="SMART" id="SM00184">
    <property type="entry name" value="RING"/>
    <property type="match status" value="1"/>
</dbReference>
<dbReference type="GO" id="GO:0005737">
    <property type="term" value="C:cytoplasm"/>
    <property type="evidence" value="ECO:0007669"/>
    <property type="project" value="UniProtKB-ARBA"/>
</dbReference>
<reference evidence="12" key="2">
    <citation type="submission" date="2025-09" db="UniProtKB">
        <authorList>
            <consortium name="Ensembl"/>
        </authorList>
    </citation>
    <scope>IDENTIFICATION</scope>
</reference>
<feature type="region of interest" description="Disordered" evidence="8">
    <location>
        <begin position="128"/>
        <end position="157"/>
    </location>
</feature>
<dbReference type="AlphaFoldDB" id="A0A8C6TQQ4"/>
<keyword evidence="13" id="KW-1185">Reference proteome</keyword>
<dbReference type="SMART" id="SM00449">
    <property type="entry name" value="SPRY"/>
    <property type="match status" value="1"/>
</dbReference>
<evidence type="ECO:0000256" key="6">
    <source>
        <dbReference type="PROSITE-ProRule" id="PRU00024"/>
    </source>
</evidence>
<protein>
    <submittedName>
        <fullName evidence="12">FinTRIM family, member 83</fullName>
    </submittedName>
</protein>
<keyword evidence="7" id="KW-0175">Coiled coil</keyword>
<sequence length="646" mass="74302">MTRFFHSLIEAVTLTSACPALFYWFRLNLFSLSMFTLYNLCLLYFVRSLCYCADSSHFTASWLSQCSENLPMSSEEGCYLCKEYLRDPVSIPCGHIFCSVCLKTYWDHADHSNTYICPQCRVTYTKRPTPRRLASSRSNSMQRNSSENPPPPPSPDYNYAGPQDVGCDICIGRKHRAIKTCLMCLASYCEKHLKPHFESATFKRHKLVDEIGHLDRQICPQHQKGLELFCRTDQMCICVLCTVKEHKGHDMVSAEQERADEQQRLGATQAEIQERIHERLKQMENLKHAVDALKHSAQRALQECEKMFSDMMRSIERMQQEMTKLISSNKRAALNSAEGHVERLNHEIADLKRRDNEITQLSKTDDHIHFIQSYHMLIAQTENEELPKVSVDPYFSFGPVTKAVSEMKQHLHEFGNDELVKVAKTVNTMTFCELEDPKKKKSIKAEEAAMYKSVPVPVPVQEPQYRDDFLRYYQDLTLDENTAYRQLYLSKGNKKAMLKKDPQSYHDSAARFDSLPQVLCKEALADGAFYWEVDWSGEGVAIGITYKGIKRMGYGDTCRIGYNRKSWSVFCSDSSYSARHGKDQIEIKAPYSSRIGVFLDHVGGTLAFYTVGDTMSLIHRFKATFSEPVYVGFWVWYDSAVKLLQL</sequence>
<dbReference type="InterPro" id="IPR003877">
    <property type="entry name" value="SPRY_dom"/>
</dbReference>
<evidence type="ECO:0000256" key="4">
    <source>
        <dbReference type="ARBA" id="ARBA00022833"/>
    </source>
</evidence>
<dbReference type="Gene3D" id="3.30.40.10">
    <property type="entry name" value="Zinc/RING finger domain, C3HC4 (zinc finger)"/>
    <property type="match status" value="1"/>
</dbReference>
<feature type="domain" description="B box-type" evidence="10">
    <location>
        <begin position="214"/>
        <end position="254"/>
    </location>
</feature>
<dbReference type="SMART" id="SM00336">
    <property type="entry name" value="BBOX"/>
    <property type="match status" value="1"/>
</dbReference>
<dbReference type="Pfam" id="PF00643">
    <property type="entry name" value="zf-B_box"/>
    <property type="match status" value="1"/>
</dbReference>
<evidence type="ECO:0000259" key="10">
    <source>
        <dbReference type="PROSITE" id="PS50119"/>
    </source>
</evidence>
<keyword evidence="2" id="KW-0479">Metal-binding</keyword>
<evidence type="ECO:0000256" key="3">
    <source>
        <dbReference type="ARBA" id="ARBA00022771"/>
    </source>
</evidence>
<evidence type="ECO:0000256" key="8">
    <source>
        <dbReference type="SAM" id="MobiDB-lite"/>
    </source>
</evidence>
<dbReference type="CDD" id="cd16040">
    <property type="entry name" value="SPRY_PRY_SNTX"/>
    <property type="match status" value="1"/>
</dbReference>
<evidence type="ECO:0000259" key="11">
    <source>
        <dbReference type="PROSITE" id="PS50188"/>
    </source>
</evidence>
<dbReference type="PROSITE" id="PS50119">
    <property type="entry name" value="ZF_BBOX"/>
    <property type="match status" value="1"/>
</dbReference>
<keyword evidence="5" id="KW-0391">Immunity</keyword>
<evidence type="ECO:0000313" key="13">
    <source>
        <dbReference type="Proteomes" id="UP000694523"/>
    </source>
</evidence>
<dbReference type="Gene3D" id="4.10.830.40">
    <property type="match status" value="1"/>
</dbReference>
<dbReference type="InterPro" id="IPR017907">
    <property type="entry name" value="Znf_RING_CS"/>
</dbReference>
<dbReference type="PANTHER" id="PTHR25465">
    <property type="entry name" value="B-BOX DOMAIN CONTAINING"/>
    <property type="match status" value="1"/>
</dbReference>
<feature type="compositionally biased region" description="Low complexity" evidence="8">
    <location>
        <begin position="135"/>
        <end position="147"/>
    </location>
</feature>
<dbReference type="Pfam" id="PF13765">
    <property type="entry name" value="PRY"/>
    <property type="match status" value="1"/>
</dbReference>
<dbReference type="InterPro" id="IPR051051">
    <property type="entry name" value="E3_ubiq-ligase_TRIM/RNF"/>
</dbReference>
<evidence type="ECO:0000256" key="5">
    <source>
        <dbReference type="ARBA" id="ARBA00022859"/>
    </source>
</evidence>
<dbReference type="InterPro" id="IPR003879">
    <property type="entry name" value="Butyrophylin_SPRY"/>
</dbReference>
<dbReference type="InterPro" id="IPR013083">
    <property type="entry name" value="Znf_RING/FYVE/PHD"/>
</dbReference>
<dbReference type="PRINTS" id="PR01407">
    <property type="entry name" value="BUTYPHLNCDUF"/>
</dbReference>
<accession>A0A8C6TQQ4</accession>
<dbReference type="PROSITE" id="PS00518">
    <property type="entry name" value="ZF_RING_1"/>
    <property type="match status" value="1"/>
</dbReference>
<name>A0A8C6TQQ4_9GOBI</name>
<dbReference type="InterPro" id="IPR013320">
    <property type="entry name" value="ConA-like_dom_sf"/>
</dbReference>
<dbReference type="Pfam" id="PF15227">
    <property type="entry name" value="zf-C3HC4_4"/>
    <property type="match status" value="1"/>
</dbReference>
<feature type="domain" description="RING-type" evidence="9">
    <location>
        <begin position="78"/>
        <end position="121"/>
    </location>
</feature>
<dbReference type="PROSITE" id="PS50188">
    <property type="entry name" value="B302_SPRY"/>
    <property type="match status" value="1"/>
</dbReference>
<dbReference type="PROSITE" id="PS50089">
    <property type="entry name" value="ZF_RING_2"/>
    <property type="match status" value="1"/>
</dbReference>
<dbReference type="Gene3D" id="2.60.120.920">
    <property type="match status" value="1"/>
</dbReference>
<evidence type="ECO:0000259" key="9">
    <source>
        <dbReference type="PROSITE" id="PS50089"/>
    </source>
</evidence>
<keyword evidence="4" id="KW-0862">Zinc</keyword>
<evidence type="ECO:0000313" key="12">
    <source>
        <dbReference type="Ensembl" id="ENSNMLP00000023658.1"/>
    </source>
</evidence>
<dbReference type="SUPFAM" id="SSF49899">
    <property type="entry name" value="Concanavalin A-like lectins/glucanases"/>
    <property type="match status" value="1"/>
</dbReference>
<dbReference type="GO" id="GO:0008270">
    <property type="term" value="F:zinc ion binding"/>
    <property type="evidence" value="ECO:0007669"/>
    <property type="project" value="UniProtKB-KW"/>
</dbReference>
<dbReference type="InterPro" id="IPR001870">
    <property type="entry name" value="B30.2/SPRY"/>
</dbReference>
<dbReference type="CDD" id="cd16601">
    <property type="entry name" value="RING-HC_TRIM39_C-IV"/>
    <property type="match status" value="1"/>
</dbReference>
<dbReference type="SMART" id="SM00589">
    <property type="entry name" value="PRY"/>
    <property type="match status" value="1"/>
</dbReference>
<feature type="domain" description="B30.2/SPRY" evidence="11">
    <location>
        <begin position="456"/>
        <end position="646"/>
    </location>
</feature>
<evidence type="ECO:0000256" key="1">
    <source>
        <dbReference type="ARBA" id="ARBA00022588"/>
    </source>
</evidence>
<dbReference type="InterPro" id="IPR000315">
    <property type="entry name" value="Znf_B-box"/>
</dbReference>
<feature type="coiled-coil region" evidence="7">
    <location>
        <begin position="251"/>
        <end position="361"/>
    </location>
</feature>
<dbReference type="CDD" id="cd19769">
    <property type="entry name" value="Bbox2_TRIM16-like"/>
    <property type="match status" value="1"/>
</dbReference>
<dbReference type="Ensembl" id="ENSNMLT00000026475.1">
    <property type="protein sequence ID" value="ENSNMLP00000023658.1"/>
    <property type="gene ID" value="ENSNMLG00000015223.1"/>
</dbReference>
<dbReference type="SUPFAM" id="SSF57850">
    <property type="entry name" value="RING/U-box"/>
    <property type="match status" value="1"/>
</dbReference>